<dbReference type="PROSITE" id="PS00595">
    <property type="entry name" value="AA_TRANSFER_CLASS_5"/>
    <property type="match status" value="1"/>
</dbReference>
<evidence type="ECO:0000256" key="3">
    <source>
        <dbReference type="ARBA" id="ARBA00023194"/>
    </source>
</evidence>
<feature type="domain" description="Aminotransferase class V" evidence="6">
    <location>
        <begin position="26"/>
        <end position="389"/>
    </location>
</feature>
<dbReference type="AlphaFoldDB" id="A0A1I1C296"/>
<keyword evidence="7" id="KW-0456">Lyase</keyword>
<evidence type="ECO:0000256" key="4">
    <source>
        <dbReference type="RuleBase" id="RU004075"/>
    </source>
</evidence>
<dbReference type="PANTHER" id="PTHR43586:SF24">
    <property type="entry name" value="BLR4730 PROTEIN"/>
    <property type="match status" value="1"/>
</dbReference>
<dbReference type="GO" id="GO:0017000">
    <property type="term" value="P:antibiotic biosynthetic process"/>
    <property type="evidence" value="ECO:0007669"/>
    <property type="project" value="UniProtKB-KW"/>
</dbReference>
<dbReference type="SUPFAM" id="SSF53383">
    <property type="entry name" value="PLP-dependent transferases"/>
    <property type="match status" value="1"/>
</dbReference>
<evidence type="ECO:0000259" key="6">
    <source>
        <dbReference type="Pfam" id="PF00266"/>
    </source>
</evidence>
<comment type="cofactor">
    <cofactor evidence="1 5">
        <name>pyridoxal 5'-phosphate</name>
        <dbReference type="ChEBI" id="CHEBI:597326"/>
    </cofactor>
</comment>
<dbReference type="EMBL" id="FOKG01000020">
    <property type="protein sequence ID" value="SFB56671.1"/>
    <property type="molecule type" value="Genomic_DNA"/>
</dbReference>
<keyword evidence="2" id="KW-0663">Pyridoxal phosphate</keyword>
<keyword evidence="3" id="KW-0045">Antibiotic biosynthesis</keyword>
<dbReference type="InterPro" id="IPR020578">
    <property type="entry name" value="Aminotrans_V_PyrdxlP_BS"/>
</dbReference>
<proteinExistence type="inferred from homology"/>
<comment type="similarity">
    <text evidence="4">Belongs to the class-V pyridoxal-phosphate-dependent aminotransferase family.</text>
</comment>
<dbReference type="InterPro" id="IPR015421">
    <property type="entry name" value="PyrdxlP-dep_Trfase_major"/>
</dbReference>
<dbReference type="STRING" id="490629.SAMN05216266_12032"/>
<sequence>MTATAVHTFDVDRARRETPGCENVVHFNNAGASLMPAPVLDSTVAHLRLEARIGGYEAAAAAEGKIEAVYGSAARLLGCGPDEVAVVDSATRAWDMAFYSIPFTAGDRILTSEAEYASNFIAYLQLAQRHDLQVEVVPNDDAGQISVSRLRELIDDRVRLVSLTHIPTNGGLVNPAAEVGKVARDAGVLYLLDACQSAGQLPLDVAEIGCDMLSVTGRKYLRGPRGTGLLYVRRDVLDELSPPMLDLHAATWVARDEYRMRSDARRFESWEFNYAAKIGLGRAIDYALGWGVERIRDRVYGLAEELRRGLAEVPGVTPQDVGAELCGIVTFTVEGVAPEDVKTWLGVRGINVSVSRVPSTRLDMENRGIDELVRASVHYYNTEREIQLLLEAVRETGSGTGRSGG</sequence>
<evidence type="ECO:0000313" key="8">
    <source>
        <dbReference type="Proteomes" id="UP000243799"/>
    </source>
</evidence>
<dbReference type="GO" id="GO:0016829">
    <property type="term" value="F:lyase activity"/>
    <property type="evidence" value="ECO:0007669"/>
    <property type="project" value="UniProtKB-KW"/>
</dbReference>
<protein>
    <submittedName>
        <fullName evidence="7">Selenocysteine lyase/Cysteine desulfurase</fullName>
    </submittedName>
</protein>
<name>A0A1I1C296_9PSEU</name>
<dbReference type="InterPro" id="IPR015424">
    <property type="entry name" value="PyrdxlP-dep_Trfase"/>
</dbReference>
<gene>
    <name evidence="7" type="ORF">SAMN05216266_12032</name>
</gene>
<dbReference type="Proteomes" id="UP000243799">
    <property type="component" value="Unassembled WGS sequence"/>
</dbReference>
<keyword evidence="8" id="KW-1185">Reference proteome</keyword>
<dbReference type="InterPro" id="IPR000192">
    <property type="entry name" value="Aminotrans_V_dom"/>
</dbReference>
<dbReference type="InterPro" id="IPR015422">
    <property type="entry name" value="PyrdxlP-dep_Trfase_small"/>
</dbReference>
<reference evidence="8" key="1">
    <citation type="submission" date="2016-10" db="EMBL/GenBank/DDBJ databases">
        <authorList>
            <person name="Varghese N."/>
            <person name="Submissions S."/>
        </authorList>
    </citation>
    <scope>NUCLEOTIDE SEQUENCE [LARGE SCALE GENOMIC DNA]</scope>
    <source>
        <strain evidence="8">CGMCC 4.3568</strain>
    </source>
</reference>
<organism evidence="7 8">
    <name type="scientific">Amycolatopsis marina</name>
    <dbReference type="NCBI Taxonomy" id="490629"/>
    <lineage>
        <taxon>Bacteria</taxon>
        <taxon>Bacillati</taxon>
        <taxon>Actinomycetota</taxon>
        <taxon>Actinomycetes</taxon>
        <taxon>Pseudonocardiales</taxon>
        <taxon>Pseudonocardiaceae</taxon>
        <taxon>Amycolatopsis</taxon>
    </lineage>
</organism>
<dbReference type="OrthoDB" id="9808002at2"/>
<dbReference type="Gene3D" id="3.90.1150.10">
    <property type="entry name" value="Aspartate Aminotransferase, domain 1"/>
    <property type="match status" value="1"/>
</dbReference>
<evidence type="ECO:0000256" key="1">
    <source>
        <dbReference type="ARBA" id="ARBA00001933"/>
    </source>
</evidence>
<evidence type="ECO:0000313" key="7">
    <source>
        <dbReference type="EMBL" id="SFB56671.1"/>
    </source>
</evidence>
<accession>A0A1I1C296</accession>
<dbReference type="Gene3D" id="3.40.640.10">
    <property type="entry name" value="Type I PLP-dependent aspartate aminotransferase-like (Major domain)"/>
    <property type="match status" value="1"/>
</dbReference>
<evidence type="ECO:0000256" key="2">
    <source>
        <dbReference type="ARBA" id="ARBA00022898"/>
    </source>
</evidence>
<evidence type="ECO:0000256" key="5">
    <source>
        <dbReference type="RuleBase" id="RU004504"/>
    </source>
</evidence>
<dbReference type="PANTHER" id="PTHR43586">
    <property type="entry name" value="CYSTEINE DESULFURASE"/>
    <property type="match status" value="1"/>
</dbReference>
<dbReference type="RefSeq" id="WP_091676921.1">
    <property type="nucleotide sequence ID" value="NZ_FOKG01000020.1"/>
</dbReference>
<dbReference type="Pfam" id="PF00266">
    <property type="entry name" value="Aminotran_5"/>
    <property type="match status" value="1"/>
</dbReference>